<dbReference type="SUPFAM" id="SSF56655">
    <property type="entry name" value="Carbohydrate phosphatase"/>
    <property type="match status" value="1"/>
</dbReference>
<dbReference type="AlphaFoldDB" id="A0A2V3UGZ6"/>
<evidence type="ECO:0000256" key="1">
    <source>
        <dbReference type="ARBA" id="ARBA00009759"/>
    </source>
</evidence>
<feature type="binding site" evidence="5">
    <location>
        <position position="94"/>
    </location>
    <ligand>
        <name>Mg(2+)</name>
        <dbReference type="ChEBI" id="CHEBI:18420"/>
        <label>1</label>
        <note>catalytic</note>
    </ligand>
</feature>
<evidence type="ECO:0000256" key="3">
    <source>
        <dbReference type="ARBA" id="ARBA00022801"/>
    </source>
</evidence>
<keyword evidence="7" id="KW-1185">Reference proteome</keyword>
<sequence length="276" mass="30029">MFSLQHLNSVAEILQDVSQSLILPRFQNLDDGAVRAKSSIHDLVTDVDEAAERAITPALNKLFPQAVVVGEESTAADPSLLDRIGGAELAFVLDPIDGTKNFASGLPLFGVMVAAIERGEVVGAIIHDPVMNDFACALRGEGAWVEHRDGRRVDLRVAAPVPINDMNGLVSWAFLPEPERSRATANLPRFAMTSSYRCAAHEYRLIAAGHCDFAVYAKLMPWDHAPGWLLHREAGGYSARFDGSDYLPTHHSGGLICAPDEASWHAIRDALFHDGR</sequence>
<dbReference type="Proteomes" id="UP000248021">
    <property type="component" value="Unassembled WGS sequence"/>
</dbReference>
<keyword evidence="3" id="KW-0378">Hydrolase</keyword>
<dbReference type="GO" id="GO:0008934">
    <property type="term" value="F:inositol monophosphate 1-phosphatase activity"/>
    <property type="evidence" value="ECO:0007669"/>
    <property type="project" value="TreeGrafter"/>
</dbReference>
<feature type="binding site" evidence="5">
    <location>
        <position position="223"/>
    </location>
    <ligand>
        <name>Mg(2+)</name>
        <dbReference type="ChEBI" id="CHEBI:18420"/>
        <label>1</label>
        <note>catalytic</note>
    </ligand>
</feature>
<gene>
    <name evidence="6" type="ORF">C7450_10127</name>
</gene>
<comment type="caution">
    <text evidence="6">The sequence shown here is derived from an EMBL/GenBank/DDBJ whole genome shotgun (WGS) entry which is preliminary data.</text>
</comment>
<keyword evidence="2 5" id="KW-0479">Metal-binding</keyword>
<dbReference type="Gene3D" id="3.30.540.10">
    <property type="entry name" value="Fructose-1,6-Bisphosphatase, subunit A, domain 1"/>
    <property type="match status" value="1"/>
</dbReference>
<dbReference type="OrthoDB" id="9785695at2"/>
<keyword evidence="4 5" id="KW-0460">Magnesium</keyword>
<dbReference type="GO" id="GO:0046872">
    <property type="term" value="F:metal ion binding"/>
    <property type="evidence" value="ECO:0007669"/>
    <property type="project" value="UniProtKB-KW"/>
</dbReference>
<dbReference type="GO" id="GO:0006020">
    <property type="term" value="P:inositol metabolic process"/>
    <property type="evidence" value="ECO:0007669"/>
    <property type="project" value="TreeGrafter"/>
</dbReference>
<evidence type="ECO:0000256" key="2">
    <source>
        <dbReference type="ARBA" id="ARBA00022723"/>
    </source>
</evidence>
<dbReference type="PANTHER" id="PTHR20854">
    <property type="entry name" value="INOSITOL MONOPHOSPHATASE"/>
    <property type="match status" value="1"/>
</dbReference>
<dbReference type="CDD" id="cd01517">
    <property type="entry name" value="PAP_phosphatase"/>
    <property type="match status" value="1"/>
</dbReference>
<feature type="binding site" evidence="5">
    <location>
        <position position="97"/>
    </location>
    <ligand>
        <name>Mg(2+)</name>
        <dbReference type="ChEBI" id="CHEBI:18420"/>
        <label>1</label>
        <note>catalytic</note>
    </ligand>
</feature>
<dbReference type="PRINTS" id="PR00377">
    <property type="entry name" value="IMPHPHTASES"/>
</dbReference>
<reference evidence="6 7" key="1">
    <citation type="submission" date="2018-05" db="EMBL/GenBank/DDBJ databases">
        <title>Genomic Encyclopedia of Type Strains, Phase IV (KMG-IV): sequencing the most valuable type-strain genomes for metagenomic binning, comparative biology and taxonomic classification.</title>
        <authorList>
            <person name="Goeker M."/>
        </authorList>
    </citation>
    <scope>NUCLEOTIDE SEQUENCE [LARGE SCALE GENOMIC DNA]</scope>
    <source>
        <strain evidence="6 7">DSM 6462</strain>
    </source>
</reference>
<feature type="binding site" evidence="5">
    <location>
        <position position="71"/>
    </location>
    <ligand>
        <name>Mg(2+)</name>
        <dbReference type="ChEBI" id="CHEBI:18420"/>
        <label>1</label>
        <note>catalytic</note>
    </ligand>
</feature>
<dbReference type="EMBL" id="QJJK01000001">
    <property type="protein sequence ID" value="PXW64273.1"/>
    <property type="molecule type" value="Genomic_DNA"/>
</dbReference>
<protein>
    <submittedName>
        <fullName evidence="6">Fructose-1,6-bisphosphatase/inositol monophosphatase family enzyme</fullName>
    </submittedName>
</protein>
<dbReference type="GO" id="GO:0007165">
    <property type="term" value="P:signal transduction"/>
    <property type="evidence" value="ECO:0007669"/>
    <property type="project" value="TreeGrafter"/>
</dbReference>
<comment type="cofactor">
    <cofactor evidence="5">
        <name>Mg(2+)</name>
        <dbReference type="ChEBI" id="CHEBI:18420"/>
    </cofactor>
</comment>
<organism evidence="6 7">
    <name type="scientific">Chelatococcus asaccharovorans</name>
    <dbReference type="NCBI Taxonomy" id="28210"/>
    <lineage>
        <taxon>Bacteria</taxon>
        <taxon>Pseudomonadati</taxon>
        <taxon>Pseudomonadota</taxon>
        <taxon>Alphaproteobacteria</taxon>
        <taxon>Hyphomicrobiales</taxon>
        <taxon>Chelatococcaceae</taxon>
        <taxon>Chelatococcus</taxon>
    </lineage>
</organism>
<feature type="binding site" evidence="5">
    <location>
        <position position="96"/>
    </location>
    <ligand>
        <name>Mg(2+)</name>
        <dbReference type="ChEBI" id="CHEBI:18420"/>
        <label>1</label>
        <note>catalytic</note>
    </ligand>
</feature>
<dbReference type="InterPro" id="IPR020583">
    <property type="entry name" value="Inositol_monoP_metal-BS"/>
</dbReference>
<comment type="similarity">
    <text evidence="1">Belongs to the inositol monophosphatase superfamily.</text>
</comment>
<dbReference type="RefSeq" id="WP_110372385.1">
    <property type="nucleotide sequence ID" value="NZ_JAHBRY010000001.1"/>
</dbReference>
<dbReference type="PANTHER" id="PTHR20854:SF4">
    <property type="entry name" value="INOSITOL-1-MONOPHOSPHATASE-RELATED"/>
    <property type="match status" value="1"/>
</dbReference>
<accession>A0A2V3UGZ6</accession>
<evidence type="ECO:0000313" key="6">
    <source>
        <dbReference type="EMBL" id="PXW64273.1"/>
    </source>
</evidence>
<evidence type="ECO:0000256" key="4">
    <source>
        <dbReference type="ARBA" id="ARBA00022842"/>
    </source>
</evidence>
<proteinExistence type="inferred from homology"/>
<name>A0A2V3UGZ6_9HYPH</name>
<dbReference type="PROSITE" id="PS00629">
    <property type="entry name" value="IMP_1"/>
    <property type="match status" value="1"/>
</dbReference>
<dbReference type="Pfam" id="PF00459">
    <property type="entry name" value="Inositol_P"/>
    <property type="match status" value="1"/>
</dbReference>
<dbReference type="InterPro" id="IPR000760">
    <property type="entry name" value="Inositol_monophosphatase-like"/>
</dbReference>
<evidence type="ECO:0000313" key="7">
    <source>
        <dbReference type="Proteomes" id="UP000248021"/>
    </source>
</evidence>
<dbReference type="Gene3D" id="3.40.190.80">
    <property type="match status" value="1"/>
</dbReference>
<evidence type="ECO:0000256" key="5">
    <source>
        <dbReference type="PIRSR" id="PIRSR600760-2"/>
    </source>
</evidence>